<organism evidence="2 3">
    <name type="scientific">Parvibaculum sedimenti</name>
    <dbReference type="NCBI Taxonomy" id="2608632"/>
    <lineage>
        <taxon>Bacteria</taxon>
        <taxon>Pseudomonadati</taxon>
        <taxon>Pseudomonadota</taxon>
        <taxon>Alphaproteobacteria</taxon>
        <taxon>Hyphomicrobiales</taxon>
        <taxon>Parvibaculaceae</taxon>
        <taxon>Parvibaculum</taxon>
    </lineage>
</organism>
<dbReference type="Proteomes" id="UP000468901">
    <property type="component" value="Unassembled WGS sequence"/>
</dbReference>
<gene>
    <name evidence="2" type="ORF">F2P47_09270</name>
</gene>
<keyword evidence="1" id="KW-0812">Transmembrane</keyword>
<reference evidence="2 3" key="1">
    <citation type="submission" date="2019-09" db="EMBL/GenBank/DDBJ databases">
        <title>Parvibaculum sedimenti sp. nov., isolated from sediment.</title>
        <authorList>
            <person name="Wang Y."/>
        </authorList>
    </citation>
    <scope>NUCLEOTIDE SEQUENCE [LARGE SCALE GENOMIC DNA]</scope>
    <source>
        <strain evidence="2 3">HXT-9</strain>
    </source>
</reference>
<comment type="caution">
    <text evidence="2">The sequence shown here is derived from an EMBL/GenBank/DDBJ whole genome shotgun (WGS) entry which is preliminary data.</text>
</comment>
<feature type="transmembrane region" description="Helical" evidence="1">
    <location>
        <begin position="12"/>
        <end position="30"/>
    </location>
</feature>
<keyword evidence="1" id="KW-0472">Membrane</keyword>
<keyword evidence="3" id="KW-1185">Reference proteome</keyword>
<evidence type="ECO:0000313" key="3">
    <source>
        <dbReference type="Proteomes" id="UP000468901"/>
    </source>
</evidence>
<evidence type="ECO:0000256" key="1">
    <source>
        <dbReference type="SAM" id="Phobius"/>
    </source>
</evidence>
<accession>A0A6N6VGV1</accession>
<name>A0A6N6VGV1_9HYPH</name>
<dbReference type="AlphaFoldDB" id="A0A6N6VGV1"/>
<sequence>MGSDTLPHWVLWMQALATPTIAVIGSWVAWQQMRISSRRLDFDLYDRRFAVFVAARTLIGEVVSKVEVSIEAMRTFNLGVEDAPFLLDEKTNLYLTELRKQAAAVQSFKDMVRYQRQYSEALQWFGQQVDGQILQSKFLPTLSFAQRKRSC</sequence>
<keyword evidence="1" id="KW-1133">Transmembrane helix</keyword>
<dbReference type="EMBL" id="WESC01000007">
    <property type="protein sequence ID" value="KAB7740186.1"/>
    <property type="molecule type" value="Genomic_DNA"/>
</dbReference>
<protein>
    <submittedName>
        <fullName evidence="2">Uncharacterized protein</fullName>
    </submittedName>
</protein>
<evidence type="ECO:0000313" key="2">
    <source>
        <dbReference type="EMBL" id="KAB7740186.1"/>
    </source>
</evidence>
<proteinExistence type="predicted"/>
<dbReference type="RefSeq" id="WP_152216071.1">
    <property type="nucleotide sequence ID" value="NZ_WESC01000007.1"/>
</dbReference>